<comment type="similarity">
    <text evidence="2">Belongs to the plant acyltransferase family.</text>
</comment>
<organism evidence="5 6">
    <name type="scientific">Conoideocrella luteorostrata</name>
    <dbReference type="NCBI Taxonomy" id="1105319"/>
    <lineage>
        <taxon>Eukaryota</taxon>
        <taxon>Fungi</taxon>
        <taxon>Dikarya</taxon>
        <taxon>Ascomycota</taxon>
        <taxon>Pezizomycotina</taxon>
        <taxon>Sordariomycetes</taxon>
        <taxon>Hypocreomycetidae</taxon>
        <taxon>Hypocreales</taxon>
        <taxon>Clavicipitaceae</taxon>
        <taxon>Conoideocrella</taxon>
    </lineage>
</organism>
<keyword evidence="4" id="KW-0012">Acyltransferase</keyword>
<dbReference type="PANTHER" id="PTHR31896">
    <property type="entry name" value="FAMILY REGULATORY PROTEIN, PUTATIVE (AFU_ORTHOLOGUE AFUA_3G14730)-RELATED"/>
    <property type="match status" value="1"/>
</dbReference>
<accession>A0AAJ0G106</accession>
<dbReference type="PANTHER" id="PTHR31896:SF69">
    <property type="entry name" value="FAMILY REGULATORY PROTEIN, PUTATIVE (AFU_ORTHOLOGUE AFUA_3G14730)-RELATED"/>
    <property type="match status" value="1"/>
</dbReference>
<dbReference type="Pfam" id="PF02458">
    <property type="entry name" value="Transferase"/>
    <property type="match status" value="1"/>
</dbReference>
<evidence type="ECO:0000313" key="6">
    <source>
        <dbReference type="Proteomes" id="UP001251528"/>
    </source>
</evidence>
<dbReference type="Gene3D" id="3.30.559.10">
    <property type="entry name" value="Chloramphenicol acetyltransferase-like domain"/>
    <property type="match status" value="2"/>
</dbReference>
<reference evidence="5" key="1">
    <citation type="submission" date="2023-06" db="EMBL/GenBank/DDBJ databases">
        <title>Conoideocrella luteorostrata (Hypocreales: Clavicipitaceae), a potential biocontrol fungus for elongate hemlock scale in United States Christmas tree production areas.</title>
        <authorList>
            <person name="Barrett H."/>
            <person name="Lovett B."/>
            <person name="Macias A.M."/>
            <person name="Stajich J.E."/>
            <person name="Kasson M.T."/>
        </authorList>
    </citation>
    <scope>NUCLEOTIDE SEQUENCE</scope>
    <source>
        <strain evidence="5">ARSEF 14590</strain>
    </source>
</reference>
<evidence type="ECO:0000256" key="4">
    <source>
        <dbReference type="ARBA" id="ARBA00023315"/>
    </source>
</evidence>
<dbReference type="InterPro" id="IPR023213">
    <property type="entry name" value="CAT-like_dom_sf"/>
</dbReference>
<dbReference type="Proteomes" id="UP001251528">
    <property type="component" value="Unassembled WGS sequence"/>
</dbReference>
<keyword evidence="6" id="KW-1185">Reference proteome</keyword>
<comment type="pathway">
    <text evidence="1">Secondary metabolite biosynthesis.</text>
</comment>
<sequence length="500" mass="55838">MAILGWLKKPAAAAEVSDTSDWDEYPVHLMDGSKLNHKVFGWTMRFNDVLDADMLHSALTRLLEIGDWRKLGGRLRQDKNGQLRIVVPKTFSSSHPAVEYKHSVHSQSITAHAVGAQFLSATAEPSIQPLDQELRHLMAPDDYPEAVDGLLQKDKPQLSLFINSFNDATLVSIAFPHTLLDTSSFTHLVQNWSLVLGGRDSEVPPLLDAYKDAVEDLIQKNSHVVLEESRLEKMRLKGFGYWKLLARHVADAAQRKRRLQALYIPRDTYQRLLEKLGQESSGHDKPNTGNHISEQDLLTAWMIRTIAAQESSPRPVTLITLYNLRDYSPTLKQAGRKGNFAQNMPSSTCALFPSDATQKSVAEIAKSYNDQMTELTSEDEMVAYLRQVRQELTKEKPSLALYGSTDALVVFANPLAQLDLTKMADFGPAVKSPVEEQVERLDRRTPPGRIVANVFNSLNWTDAGIDSLFPLGGDYEGGCWVAARLSAASWSSLFEELRAL</sequence>
<dbReference type="InterPro" id="IPR051283">
    <property type="entry name" value="Sec_Metabolite_Acyltrans"/>
</dbReference>
<evidence type="ECO:0000256" key="2">
    <source>
        <dbReference type="ARBA" id="ARBA00009861"/>
    </source>
</evidence>
<dbReference type="GO" id="GO:0016746">
    <property type="term" value="F:acyltransferase activity"/>
    <property type="evidence" value="ECO:0007669"/>
    <property type="project" value="UniProtKB-KW"/>
</dbReference>
<dbReference type="AlphaFoldDB" id="A0AAJ0G106"/>
<name>A0AAJ0G106_9HYPO</name>
<gene>
    <name evidence="5" type="ORF">QQS21_002709</name>
</gene>
<comment type="caution">
    <text evidence="5">The sequence shown here is derived from an EMBL/GenBank/DDBJ whole genome shotgun (WGS) entry which is preliminary data.</text>
</comment>
<evidence type="ECO:0000313" key="5">
    <source>
        <dbReference type="EMBL" id="KAK2608720.1"/>
    </source>
</evidence>
<dbReference type="EMBL" id="JASWJB010000033">
    <property type="protein sequence ID" value="KAK2608720.1"/>
    <property type="molecule type" value="Genomic_DNA"/>
</dbReference>
<protein>
    <submittedName>
        <fullName evidence="5">Uncharacterized protein</fullName>
    </submittedName>
</protein>
<proteinExistence type="inferred from homology"/>
<evidence type="ECO:0000256" key="1">
    <source>
        <dbReference type="ARBA" id="ARBA00005179"/>
    </source>
</evidence>
<evidence type="ECO:0000256" key="3">
    <source>
        <dbReference type="ARBA" id="ARBA00022679"/>
    </source>
</evidence>
<keyword evidence="3" id="KW-0808">Transferase</keyword>